<feature type="transmembrane region" description="Helical" evidence="7">
    <location>
        <begin position="271"/>
        <end position="290"/>
    </location>
</feature>
<feature type="transmembrane region" description="Helical" evidence="7">
    <location>
        <begin position="135"/>
        <end position="156"/>
    </location>
</feature>
<keyword evidence="10" id="KW-1185">Reference proteome</keyword>
<evidence type="ECO:0000256" key="3">
    <source>
        <dbReference type="ARBA" id="ARBA00022475"/>
    </source>
</evidence>
<dbReference type="GO" id="GO:0022857">
    <property type="term" value="F:transmembrane transporter activity"/>
    <property type="evidence" value="ECO:0007669"/>
    <property type="project" value="InterPro"/>
</dbReference>
<feature type="transmembrane region" description="Helical" evidence="7">
    <location>
        <begin position="202"/>
        <end position="220"/>
    </location>
</feature>
<dbReference type="AlphaFoldDB" id="A0A8G2FXI7"/>
<accession>A0A8G2FXI7</accession>
<dbReference type="PANTHER" id="PTHR23517">
    <property type="entry name" value="RESISTANCE PROTEIN MDTM, PUTATIVE-RELATED-RELATED"/>
    <property type="match status" value="1"/>
</dbReference>
<evidence type="ECO:0000259" key="8">
    <source>
        <dbReference type="PROSITE" id="PS50850"/>
    </source>
</evidence>
<dbReference type="RefSeq" id="WP_084273048.1">
    <property type="nucleotide sequence ID" value="NZ_FWYE01000003.1"/>
</dbReference>
<evidence type="ECO:0000256" key="5">
    <source>
        <dbReference type="ARBA" id="ARBA00022989"/>
    </source>
</evidence>
<keyword evidence="3" id="KW-1003">Cell membrane</keyword>
<reference evidence="9 10" key="1">
    <citation type="submission" date="2017-04" db="EMBL/GenBank/DDBJ databases">
        <authorList>
            <person name="Varghese N."/>
            <person name="Submissions S."/>
        </authorList>
    </citation>
    <scope>NUCLEOTIDE SEQUENCE [LARGE SCALE GENOMIC DNA]</scope>
    <source>
        <strain evidence="9 10">DSM 9789</strain>
    </source>
</reference>
<feature type="transmembrane region" description="Helical" evidence="7">
    <location>
        <begin position="363"/>
        <end position="382"/>
    </location>
</feature>
<keyword evidence="6 7" id="KW-0472">Membrane</keyword>
<dbReference type="GO" id="GO:0005886">
    <property type="term" value="C:plasma membrane"/>
    <property type="evidence" value="ECO:0007669"/>
    <property type="project" value="UniProtKB-SubCell"/>
</dbReference>
<comment type="caution">
    <text evidence="9">The sequence shown here is derived from an EMBL/GenBank/DDBJ whole genome shotgun (WGS) entry which is preliminary data.</text>
</comment>
<gene>
    <name evidence="9" type="ORF">SAMN02745355_1283</name>
</gene>
<dbReference type="InterPro" id="IPR020846">
    <property type="entry name" value="MFS_dom"/>
</dbReference>
<keyword evidence="2" id="KW-0813">Transport</keyword>
<evidence type="ECO:0000256" key="7">
    <source>
        <dbReference type="SAM" id="Phobius"/>
    </source>
</evidence>
<evidence type="ECO:0000256" key="1">
    <source>
        <dbReference type="ARBA" id="ARBA00004651"/>
    </source>
</evidence>
<dbReference type="EMBL" id="FWYE01000003">
    <property type="protein sequence ID" value="SMD31354.1"/>
    <property type="molecule type" value="Genomic_DNA"/>
</dbReference>
<name>A0A8G2FXI7_PICTO</name>
<proteinExistence type="predicted"/>
<protein>
    <submittedName>
        <fullName evidence="9">Na+/melibiose symporter</fullName>
    </submittedName>
</protein>
<feature type="transmembrane region" description="Helical" evidence="7">
    <location>
        <begin position="162"/>
        <end position="182"/>
    </location>
</feature>
<sequence>MDKRVWYLGLTRLIRTTGRVSSFIFLPLIFVFIYHLSFILTGIILGFSTFLMSLVQYYSGAMTDKIGRRFFLIFIPIPAGFLYILMFLTVYYNLSYIILIALFEMTIIVNALQYPAIEAAIADITSESQRLSGYTIVRVLANAGAAIGPIAGAVLATYNFGYIFLLAGIATFIEIIILYFNVKETYIPIKEKIYAKKLSHLFNDRFFLIFSIIGIVLMLFLRQRGASLTLFAFDIEKLPILYLAYIYAVNGLLVVIFQYPIYNILNRMSPVIGRSIGVVFYFIGYIILAFGHDLEFFLISMSVMTIGEDFVAPTTQTIITLIAPSNLRGTYIGIYNLITSFGSLSGSIIGLYVLSYFYSDASIFWIIFGIGTLITGLSYIAINSMFYYSKRKVNTIKIASR</sequence>
<feature type="transmembrane region" description="Helical" evidence="7">
    <location>
        <begin position="334"/>
        <end position="357"/>
    </location>
</feature>
<evidence type="ECO:0000256" key="2">
    <source>
        <dbReference type="ARBA" id="ARBA00022448"/>
    </source>
</evidence>
<dbReference type="Pfam" id="PF07690">
    <property type="entry name" value="MFS_1"/>
    <property type="match status" value="1"/>
</dbReference>
<dbReference type="PANTHER" id="PTHR23517:SF2">
    <property type="entry name" value="MULTIDRUG RESISTANCE PROTEIN MDTH"/>
    <property type="match status" value="1"/>
</dbReference>
<dbReference type="InterPro" id="IPR011701">
    <property type="entry name" value="MFS"/>
</dbReference>
<dbReference type="Proteomes" id="UP000192315">
    <property type="component" value="Unassembled WGS sequence"/>
</dbReference>
<keyword evidence="5 7" id="KW-1133">Transmembrane helix</keyword>
<feature type="transmembrane region" description="Helical" evidence="7">
    <location>
        <begin position="94"/>
        <end position="114"/>
    </location>
</feature>
<dbReference type="InterPro" id="IPR050171">
    <property type="entry name" value="MFS_Transporters"/>
</dbReference>
<dbReference type="InterPro" id="IPR036259">
    <property type="entry name" value="MFS_trans_sf"/>
</dbReference>
<dbReference type="SUPFAM" id="SSF103473">
    <property type="entry name" value="MFS general substrate transporter"/>
    <property type="match status" value="1"/>
</dbReference>
<dbReference type="PROSITE" id="PS50850">
    <property type="entry name" value="MFS"/>
    <property type="match status" value="1"/>
</dbReference>
<evidence type="ECO:0000313" key="9">
    <source>
        <dbReference type="EMBL" id="SMD31354.1"/>
    </source>
</evidence>
<feature type="transmembrane region" description="Helical" evidence="7">
    <location>
        <begin position="240"/>
        <end position="259"/>
    </location>
</feature>
<comment type="subcellular location">
    <subcellularLocation>
        <location evidence="1">Cell membrane</location>
        <topology evidence="1">Multi-pass membrane protein</topology>
    </subcellularLocation>
</comment>
<feature type="transmembrane region" description="Helical" evidence="7">
    <location>
        <begin position="296"/>
        <end position="322"/>
    </location>
</feature>
<organism evidence="9 10">
    <name type="scientific">Picrophilus torridus (strain ATCC 700027 / DSM 9790 / JCM 10055 / NBRC 100828 / KAW 2/3)</name>
    <dbReference type="NCBI Taxonomy" id="1122961"/>
    <lineage>
        <taxon>Archaea</taxon>
        <taxon>Methanobacteriati</taxon>
        <taxon>Thermoplasmatota</taxon>
        <taxon>Thermoplasmata</taxon>
        <taxon>Thermoplasmatales</taxon>
        <taxon>Picrophilaceae</taxon>
        <taxon>Picrophilus</taxon>
    </lineage>
</organism>
<keyword evidence="4 7" id="KW-0812">Transmembrane</keyword>
<dbReference type="Gene3D" id="1.20.1250.20">
    <property type="entry name" value="MFS general substrate transporter like domains"/>
    <property type="match status" value="2"/>
</dbReference>
<feature type="transmembrane region" description="Helical" evidence="7">
    <location>
        <begin position="39"/>
        <end position="58"/>
    </location>
</feature>
<evidence type="ECO:0000256" key="4">
    <source>
        <dbReference type="ARBA" id="ARBA00022692"/>
    </source>
</evidence>
<feature type="transmembrane region" description="Helical" evidence="7">
    <location>
        <begin position="70"/>
        <end position="88"/>
    </location>
</feature>
<evidence type="ECO:0000313" key="10">
    <source>
        <dbReference type="Proteomes" id="UP000192315"/>
    </source>
</evidence>
<evidence type="ECO:0000256" key="6">
    <source>
        <dbReference type="ARBA" id="ARBA00023136"/>
    </source>
</evidence>
<feature type="domain" description="Major facilitator superfamily (MFS) profile" evidence="8">
    <location>
        <begin position="1"/>
        <end position="386"/>
    </location>
</feature>